<keyword evidence="1" id="KW-1133">Transmembrane helix</keyword>
<proteinExistence type="predicted"/>
<dbReference type="STRING" id="1125725.HMPREF1325_0353"/>
<gene>
    <name evidence="2" type="ORF">HMPREF1325_0353</name>
</gene>
<reference evidence="2 3" key="1">
    <citation type="submission" date="2013-08" db="EMBL/GenBank/DDBJ databases">
        <authorList>
            <person name="Durkin A.S."/>
            <person name="Haft D.R."/>
            <person name="McCorrison J."/>
            <person name="Torralba M."/>
            <person name="Gillis M."/>
            <person name="Haft D.H."/>
            <person name="Methe B."/>
            <person name="Sutton G."/>
            <person name="Nelson K.E."/>
        </authorList>
    </citation>
    <scope>NUCLEOTIDE SEQUENCE [LARGE SCALE GENOMIC DNA]</scope>
    <source>
        <strain evidence="2 3">VPI DR56BR1116</strain>
    </source>
</reference>
<name>U1GYS5_TRESO</name>
<keyword evidence="1" id="KW-0472">Membrane</keyword>
<evidence type="ECO:0000313" key="2">
    <source>
        <dbReference type="EMBL" id="ERF61689.1"/>
    </source>
</evidence>
<dbReference type="EMBL" id="AUZJ01000007">
    <property type="protein sequence ID" value="ERF61689.1"/>
    <property type="molecule type" value="Genomic_DNA"/>
</dbReference>
<sequence length="217" mass="25993">MRENRRAASDAEMRKKIFYVIGSCAFLCILFLGMQNCGIIPYRKTIRADYENEKLIFYKFRTRRMFGLNLKTDANLSIFIEAAHCKTKYRIFNNYEKKIMLTNSENIFFDELIKLCKQYDESKIYILNIVCTVNNTADDFLSMVDARNDIKSFLPYTVFARNNYRSKNYIIKFNNYDRNTECICVDYCICGSDSWNNYAREKKLKNILRRKFSVFYY</sequence>
<dbReference type="AlphaFoldDB" id="U1GYS5"/>
<evidence type="ECO:0000256" key="1">
    <source>
        <dbReference type="SAM" id="Phobius"/>
    </source>
</evidence>
<keyword evidence="1" id="KW-0812">Transmembrane</keyword>
<protein>
    <submittedName>
        <fullName evidence="2">Uncharacterized protein</fullName>
    </submittedName>
</protein>
<feature type="transmembrane region" description="Helical" evidence="1">
    <location>
        <begin position="16"/>
        <end position="34"/>
    </location>
</feature>
<comment type="caution">
    <text evidence="2">The sequence shown here is derived from an EMBL/GenBank/DDBJ whole genome shotgun (WGS) entry which is preliminary data.</text>
</comment>
<accession>U1GYS5</accession>
<evidence type="ECO:0000313" key="3">
    <source>
        <dbReference type="Proteomes" id="UP000016412"/>
    </source>
</evidence>
<dbReference type="PATRIC" id="fig|1125725.3.peg.303"/>
<dbReference type="Proteomes" id="UP000016412">
    <property type="component" value="Unassembled WGS sequence"/>
</dbReference>
<organism evidence="2 3">
    <name type="scientific">Treponema socranskii subsp. socranskii VPI DR56BR1116 = ATCC 35536</name>
    <dbReference type="NCBI Taxonomy" id="1125725"/>
    <lineage>
        <taxon>Bacteria</taxon>
        <taxon>Pseudomonadati</taxon>
        <taxon>Spirochaetota</taxon>
        <taxon>Spirochaetia</taxon>
        <taxon>Spirochaetales</taxon>
        <taxon>Treponemataceae</taxon>
        <taxon>Treponema</taxon>
    </lineage>
</organism>